<evidence type="ECO:0000313" key="2">
    <source>
        <dbReference type="Proteomes" id="UP001154282"/>
    </source>
</evidence>
<evidence type="ECO:0000313" key="1">
    <source>
        <dbReference type="EMBL" id="CAI0449134.1"/>
    </source>
</evidence>
<accession>A0AAV0MST0</accession>
<proteinExistence type="predicted"/>
<name>A0AAV0MST0_9ROSI</name>
<sequence length="81" mass="8926">IDPLPLCRSLPPSPSSLQSCLSCPATIPSSVAGERRMAQPPLSAPTIPAYSLPRRCLFRSTNTTDVWWLSNRRWHGTCTAF</sequence>
<feature type="non-terminal residue" evidence="1">
    <location>
        <position position="1"/>
    </location>
</feature>
<gene>
    <name evidence="1" type="ORF">LITE_LOCUS30052</name>
</gene>
<organism evidence="1 2">
    <name type="scientific">Linum tenue</name>
    <dbReference type="NCBI Taxonomy" id="586396"/>
    <lineage>
        <taxon>Eukaryota</taxon>
        <taxon>Viridiplantae</taxon>
        <taxon>Streptophyta</taxon>
        <taxon>Embryophyta</taxon>
        <taxon>Tracheophyta</taxon>
        <taxon>Spermatophyta</taxon>
        <taxon>Magnoliopsida</taxon>
        <taxon>eudicotyledons</taxon>
        <taxon>Gunneridae</taxon>
        <taxon>Pentapetalae</taxon>
        <taxon>rosids</taxon>
        <taxon>fabids</taxon>
        <taxon>Malpighiales</taxon>
        <taxon>Linaceae</taxon>
        <taxon>Linum</taxon>
    </lineage>
</organism>
<protein>
    <submittedName>
        <fullName evidence="1">Uncharacterized protein</fullName>
    </submittedName>
</protein>
<dbReference type="EMBL" id="CAMGYJ010000007">
    <property type="protein sequence ID" value="CAI0449134.1"/>
    <property type="molecule type" value="Genomic_DNA"/>
</dbReference>
<comment type="caution">
    <text evidence="1">The sequence shown here is derived from an EMBL/GenBank/DDBJ whole genome shotgun (WGS) entry which is preliminary data.</text>
</comment>
<dbReference type="Proteomes" id="UP001154282">
    <property type="component" value="Unassembled WGS sequence"/>
</dbReference>
<reference evidence="1" key="1">
    <citation type="submission" date="2022-08" db="EMBL/GenBank/DDBJ databases">
        <authorList>
            <person name="Gutierrez-Valencia J."/>
        </authorList>
    </citation>
    <scope>NUCLEOTIDE SEQUENCE</scope>
</reference>
<dbReference type="AlphaFoldDB" id="A0AAV0MST0"/>
<keyword evidence="2" id="KW-1185">Reference proteome</keyword>